<organism evidence="2 3">
    <name type="scientific">Lithospermum erythrorhizon</name>
    <name type="common">Purple gromwell</name>
    <name type="synonym">Lithospermum officinale var. erythrorhizon</name>
    <dbReference type="NCBI Taxonomy" id="34254"/>
    <lineage>
        <taxon>Eukaryota</taxon>
        <taxon>Viridiplantae</taxon>
        <taxon>Streptophyta</taxon>
        <taxon>Embryophyta</taxon>
        <taxon>Tracheophyta</taxon>
        <taxon>Spermatophyta</taxon>
        <taxon>Magnoliopsida</taxon>
        <taxon>eudicotyledons</taxon>
        <taxon>Gunneridae</taxon>
        <taxon>Pentapetalae</taxon>
        <taxon>asterids</taxon>
        <taxon>lamiids</taxon>
        <taxon>Boraginales</taxon>
        <taxon>Boraginaceae</taxon>
        <taxon>Boraginoideae</taxon>
        <taxon>Lithospermeae</taxon>
        <taxon>Lithospermum</taxon>
    </lineage>
</organism>
<evidence type="ECO:0000313" key="3">
    <source>
        <dbReference type="Proteomes" id="UP001454036"/>
    </source>
</evidence>
<dbReference type="InterPro" id="IPR054722">
    <property type="entry name" value="PolX-like_BBD"/>
</dbReference>
<proteinExistence type="predicted"/>
<dbReference type="Proteomes" id="UP001454036">
    <property type="component" value="Unassembled WGS sequence"/>
</dbReference>
<protein>
    <recommendedName>
        <fullName evidence="1">Retrovirus-related Pol polyprotein from transposon TNT 1-94-like beta-barrel domain-containing protein</fullName>
    </recommendedName>
</protein>
<evidence type="ECO:0000313" key="2">
    <source>
        <dbReference type="EMBL" id="GAA0149331.1"/>
    </source>
</evidence>
<dbReference type="EMBL" id="BAABME010001388">
    <property type="protein sequence ID" value="GAA0149331.1"/>
    <property type="molecule type" value="Genomic_DNA"/>
</dbReference>
<sequence>MEERTSTLPALLVMKSNNLLSRNAVSECDMFGSWIIDSGASMHVCGYIKLFPYINNIPYSTIVKLPDNTTRKVQSVGTVTLRNGISLLDCLYLPCTILCMLAELEKILHIEWQGERMTLHIEWRVFPNFCY</sequence>
<name>A0AAV3PF61_LITER</name>
<dbReference type="Pfam" id="PF22936">
    <property type="entry name" value="Pol_BBD"/>
    <property type="match status" value="1"/>
</dbReference>
<dbReference type="AlphaFoldDB" id="A0AAV3PF61"/>
<comment type="caution">
    <text evidence="2">The sequence shown here is derived from an EMBL/GenBank/DDBJ whole genome shotgun (WGS) entry which is preliminary data.</text>
</comment>
<accession>A0AAV3PF61</accession>
<gene>
    <name evidence="2" type="ORF">LIER_08538</name>
</gene>
<reference evidence="2 3" key="1">
    <citation type="submission" date="2024-01" db="EMBL/GenBank/DDBJ databases">
        <title>The complete chloroplast genome sequence of Lithospermum erythrorhizon: insights into the phylogenetic relationship among Boraginaceae species and the maternal lineages of purple gromwells.</title>
        <authorList>
            <person name="Okada T."/>
            <person name="Watanabe K."/>
        </authorList>
    </citation>
    <scope>NUCLEOTIDE SEQUENCE [LARGE SCALE GENOMIC DNA]</scope>
</reference>
<evidence type="ECO:0000259" key="1">
    <source>
        <dbReference type="Pfam" id="PF22936"/>
    </source>
</evidence>
<keyword evidence="3" id="KW-1185">Reference proteome</keyword>
<feature type="domain" description="Retrovirus-related Pol polyprotein from transposon TNT 1-94-like beta-barrel" evidence="1">
    <location>
        <begin position="34"/>
        <end position="94"/>
    </location>
</feature>